<feature type="domain" description="CAAX prenyl protease 2/Lysostaphin resistance protein A-like" evidence="2">
    <location>
        <begin position="79"/>
        <end position="197"/>
    </location>
</feature>
<keyword evidence="1" id="KW-0812">Transmembrane</keyword>
<feature type="transmembrane region" description="Helical" evidence="1">
    <location>
        <begin position="77"/>
        <end position="102"/>
    </location>
</feature>
<feature type="transmembrane region" description="Helical" evidence="1">
    <location>
        <begin position="185"/>
        <end position="204"/>
    </location>
</feature>
<reference evidence="3 4" key="1">
    <citation type="submission" date="2018-07" db="EMBL/GenBank/DDBJ databases">
        <title>Chryseobacterium lacus sp. nov., isolated from lake water.</title>
        <authorList>
            <person name="Li C.-M."/>
        </authorList>
    </citation>
    <scope>NUCLEOTIDE SEQUENCE [LARGE SCALE GENOMIC DNA]</scope>
    <source>
        <strain evidence="3 4">YLOS41</strain>
    </source>
</reference>
<dbReference type="GO" id="GO:0004175">
    <property type="term" value="F:endopeptidase activity"/>
    <property type="evidence" value="ECO:0007669"/>
    <property type="project" value="UniProtKB-ARBA"/>
</dbReference>
<feature type="transmembrane region" description="Helical" evidence="1">
    <location>
        <begin position="132"/>
        <end position="151"/>
    </location>
</feature>
<feature type="transmembrane region" description="Helical" evidence="1">
    <location>
        <begin position="157"/>
        <end position="178"/>
    </location>
</feature>
<evidence type="ECO:0000313" key="4">
    <source>
        <dbReference type="Proteomes" id="UP000252172"/>
    </source>
</evidence>
<dbReference type="OrthoDB" id="847268at2"/>
<evidence type="ECO:0000256" key="1">
    <source>
        <dbReference type="SAM" id="Phobius"/>
    </source>
</evidence>
<keyword evidence="3" id="KW-0645">Protease</keyword>
<feature type="transmembrane region" description="Helical" evidence="1">
    <location>
        <begin position="35"/>
        <end position="57"/>
    </location>
</feature>
<dbReference type="EMBL" id="QPIE01000006">
    <property type="protein sequence ID" value="RCU42474.1"/>
    <property type="molecule type" value="Genomic_DNA"/>
</dbReference>
<dbReference type="GO" id="GO:0080120">
    <property type="term" value="P:CAAX-box protein maturation"/>
    <property type="evidence" value="ECO:0007669"/>
    <property type="project" value="UniProtKB-ARBA"/>
</dbReference>
<keyword evidence="4" id="KW-1185">Reference proteome</keyword>
<dbReference type="Pfam" id="PF02517">
    <property type="entry name" value="Rce1-like"/>
    <property type="match status" value="1"/>
</dbReference>
<dbReference type="AlphaFoldDB" id="A0A368MYK8"/>
<name>A0A368MYK8_9FLAO</name>
<dbReference type="RefSeq" id="WP_114304167.1">
    <property type="nucleotide sequence ID" value="NZ_QPIE01000006.1"/>
</dbReference>
<keyword evidence="1" id="KW-0472">Membrane</keyword>
<proteinExistence type="predicted"/>
<evidence type="ECO:0000313" key="3">
    <source>
        <dbReference type="EMBL" id="RCU42474.1"/>
    </source>
</evidence>
<organism evidence="3 4">
    <name type="scientific">Chryseobacterium lacus</name>
    <dbReference type="NCBI Taxonomy" id="2058346"/>
    <lineage>
        <taxon>Bacteria</taxon>
        <taxon>Pseudomonadati</taxon>
        <taxon>Bacteroidota</taxon>
        <taxon>Flavobacteriia</taxon>
        <taxon>Flavobacteriales</taxon>
        <taxon>Weeksellaceae</taxon>
        <taxon>Chryseobacterium group</taxon>
        <taxon>Chryseobacterium</taxon>
    </lineage>
</organism>
<gene>
    <name evidence="3" type="ORF">DQ356_09075</name>
</gene>
<comment type="caution">
    <text evidence="3">The sequence shown here is derived from an EMBL/GenBank/DDBJ whole genome shotgun (WGS) entry which is preliminary data.</text>
</comment>
<protein>
    <submittedName>
        <fullName evidence="3">CPBP family intramembrane metalloprotease</fullName>
    </submittedName>
</protein>
<keyword evidence="3" id="KW-0378">Hydrolase</keyword>
<dbReference type="GO" id="GO:0006508">
    <property type="term" value="P:proteolysis"/>
    <property type="evidence" value="ECO:0007669"/>
    <property type="project" value="UniProtKB-KW"/>
</dbReference>
<accession>A0A368MYK8</accession>
<evidence type="ECO:0000259" key="2">
    <source>
        <dbReference type="Pfam" id="PF02517"/>
    </source>
</evidence>
<keyword evidence="1" id="KW-1133">Transmembrane helix</keyword>
<dbReference type="Proteomes" id="UP000252172">
    <property type="component" value="Unassembled WGS sequence"/>
</dbReference>
<dbReference type="GO" id="GO:0008237">
    <property type="term" value="F:metallopeptidase activity"/>
    <property type="evidence" value="ECO:0007669"/>
    <property type="project" value="UniProtKB-KW"/>
</dbReference>
<sequence length="421" mass="48923">MIYSLLSTAKSLLNFLKKPADQQDTDQSAKQQSRALFSVLMIDIPVMLLLSGIIALLNDLGWVKTNNHRVGQFLQFAPVWMVYLLAVIVIPFFEELIFRLFLRWRRNYILQLFVAVFPKTKSSVYHFWNRRYGVIFYLSAAAFALAHILNYEDENSALYFLPLLILPQFIAGLFSGYLRVRYNFMLGYFNHALHNAIFVSIAIWSTEMVMQQKLGIDNDRFSLKIEGVSRAGETIIHDYQQDSLHISGVDLQNVISTLTYKDVDLISTNNESQLMQQINVSYIRRSAENINRDSLIMSHLAQLYSFGKTIKHRRQKVQMFSIKSKPILMKHAVQDHREMPSSSTVTSDKITFKNVSLKEVASLLSNSYKIRFESDPSIEERFNLELPNRNLSQLRAVLQFDYGIFLKETEKQIDYVYIEFK</sequence>
<dbReference type="InterPro" id="IPR003675">
    <property type="entry name" value="Rce1/LyrA-like_dom"/>
</dbReference>
<keyword evidence="3" id="KW-0482">Metalloprotease</keyword>